<dbReference type="OMA" id="AIEKCCE"/>
<protein>
    <recommendedName>
        <fullName evidence="3">BTB domain-containing protein</fullName>
    </recommendedName>
</protein>
<dbReference type="OrthoDB" id="10372234at2759"/>
<evidence type="ECO:0008006" key="3">
    <source>
        <dbReference type="Google" id="ProtNLM"/>
    </source>
</evidence>
<dbReference type="HOGENOM" id="CLU_1199792_0_0_1"/>
<reference evidence="1 2" key="2">
    <citation type="journal article" date="2012" name="PLoS Pathog.">
        <title>Diverse lifestyles and strategies of plant pathogenesis encoded in the genomes of eighteen Dothideomycetes fungi.</title>
        <authorList>
            <person name="Ohm R.A."/>
            <person name="Feau N."/>
            <person name="Henrissat B."/>
            <person name="Schoch C.L."/>
            <person name="Horwitz B.A."/>
            <person name="Barry K.W."/>
            <person name="Condon B.J."/>
            <person name="Copeland A.C."/>
            <person name="Dhillon B."/>
            <person name="Glaser F."/>
            <person name="Hesse C.N."/>
            <person name="Kosti I."/>
            <person name="LaButti K."/>
            <person name="Lindquist E.A."/>
            <person name="Lucas S."/>
            <person name="Salamov A.A."/>
            <person name="Bradshaw R.E."/>
            <person name="Ciuffetti L."/>
            <person name="Hamelin R.C."/>
            <person name="Kema G.H.J."/>
            <person name="Lawrence C."/>
            <person name="Scott J.A."/>
            <person name="Spatafora J.W."/>
            <person name="Turgeon B.G."/>
            <person name="de Wit P.J.G.M."/>
            <person name="Zhong S."/>
            <person name="Goodwin S.B."/>
            <person name="Grigoriev I.V."/>
        </authorList>
    </citation>
    <scope>NUCLEOTIDE SEQUENCE [LARGE SCALE GENOMIC DNA]</scope>
    <source>
        <strain evidence="2">NZE10 / CBS 128990</strain>
    </source>
</reference>
<name>M2YIH5_DOTSN</name>
<dbReference type="EMBL" id="KB446546">
    <property type="protein sequence ID" value="EME38711.1"/>
    <property type="molecule type" value="Genomic_DNA"/>
</dbReference>
<organism evidence="1 2">
    <name type="scientific">Dothistroma septosporum (strain NZE10 / CBS 128990)</name>
    <name type="common">Red band needle blight fungus</name>
    <name type="synonym">Mycosphaerella pini</name>
    <dbReference type="NCBI Taxonomy" id="675120"/>
    <lineage>
        <taxon>Eukaryota</taxon>
        <taxon>Fungi</taxon>
        <taxon>Dikarya</taxon>
        <taxon>Ascomycota</taxon>
        <taxon>Pezizomycotina</taxon>
        <taxon>Dothideomycetes</taxon>
        <taxon>Dothideomycetidae</taxon>
        <taxon>Mycosphaerellales</taxon>
        <taxon>Mycosphaerellaceae</taxon>
        <taxon>Dothistroma</taxon>
    </lineage>
</organism>
<accession>M2YIH5</accession>
<sequence length="231" mass="26449">MAVEERPALNPLAPSASEHEAHKQAIASDDLLIISVGSRLDEAEFHLPKSLACTRSPVLASACESYLHRFPNCPMILHFKNFLPYCFSIYHTWLMTSALTPSSTHSNSPVRRHSKESFTLPICAYIIGSQMKDATLRDAAIEKCCEIHQREGIIPSIYHVEHVWEQTDEEAMLRVWMLDVWSVDVDEEVFVELMDELPGSFVREVVRRIFKLRERAKRGMRMVDEASSYVE</sequence>
<dbReference type="AlphaFoldDB" id="M2YIH5"/>
<evidence type="ECO:0000313" key="1">
    <source>
        <dbReference type="EMBL" id="EME38711.1"/>
    </source>
</evidence>
<dbReference type="Proteomes" id="UP000016933">
    <property type="component" value="Unassembled WGS sequence"/>
</dbReference>
<evidence type="ECO:0000313" key="2">
    <source>
        <dbReference type="Proteomes" id="UP000016933"/>
    </source>
</evidence>
<reference evidence="2" key="1">
    <citation type="journal article" date="2012" name="PLoS Genet.">
        <title>The genomes of the fungal plant pathogens Cladosporium fulvum and Dothistroma septosporum reveal adaptation to different hosts and lifestyles but also signatures of common ancestry.</title>
        <authorList>
            <person name="de Wit P.J.G.M."/>
            <person name="van der Burgt A."/>
            <person name="Oekmen B."/>
            <person name="Stergiopoulos I."/>
            <person name="Abd-Elsalam K.A."/>
            <person name="Aerts A.L."/>
            <person name="Bahkali A.H."/>
            <person name="Beenen H.G."/>
            <person name="Chettri P."/>
            <person name="Cox M.P."/>
            <person name="Datema E."/>
            <person name="de Vries R.P."/>
            <person name="Dhillon B."/>
            <person name="Ganley A.R."/>
            <person name="Griffiths S.A."/>
            <person name="Guo Y."/>
            <person name="Hamelin R.C."/>
            <person name="Henrissat B."/>
            <person name="Kabir M.S."/>
            <person name="Jashni M.K."/>
            <person name="Kema G."/>
            <person name="Klaubauf S."/>
            <person name="Lapidus A."/>
            <person name="Levasseur A."/>
            <person name="Lindquist E."/>
            <person name="Mehrabi R."/>
            <person name="Ohm R.A."/>
            <person name="Owen T.J."/>
            <person name="Salamov A."/>
            <person name="Schwelm A."/>
            <person name="Schijlen E."/>
            <person name="Sun H."/>
            <person name="van den Burg H.A."/>
            <person name="van Ham R.C.H.J."/>
            <person name="Zhang S."/>
            <person name="Goodwin S.B."/>
            <person name="Grigoriev I.V."/>
            <person name="Collemare J."/>
            <person name="Bradshaw R.E."/>
        </authorList>
    </citation>
    <scope>NUCLEOTIDE SEQUENCE [LARGE SCALE GENOMIC DNA]</scope>
    <source>
        <strain evidence="2">NZE10 / CBS 128990</strain>
    </source>
</reference>
<keyword evidence="2" id="KW-1185">Reference proteome</keyword>
<gene>
    <name evidence="1" type="ORF">DOTSEDRAFT_57089</name>
</gene>
<proteinExistence type="predicted"/>